<reference evidence="1" key="1">
    <citation type="submission" date="2021-05" db="EMBL/GenBank/DDBJ databases">
        <title>The genome of the haptophyte Pavlova lutheri (Diacronema luteri, Pavlovales) - a model for lipid biosynthesis in eukaryotic algae.</title>
        <authorList>
            <person name="Hulatt C.J."/>
            <person name="Posewitz M.C."/>
        </authorList>
    </citation>
    <scope>NUCLEOTIDE SEQUENCE</scope>
    <source>
        <strain evidence="1">NIVA-4/92</strain>
    </source>
</reference>
<evidence type="ECO:0000313" key="2">
    <source>
        <dbReference type="Proteomes" id="UP000751190"/>
    </source>
</evidence>
<organism evidence="1 2">
    <name type="scientific">Diacronema lutheri</name>
    <name type="common">Unicellular marine alga</name>
    <name type="synonym">Monochrysis lutheri</name>
    <dbReference type="NCBI Taxonomy" id="2081491"/>
    <lineage>
        <taxon>Eukaryota</taxon>
        <taxon>Haptista</taxon>
        <taxon>Haptophyta</taxon>
        <taxon>Pavlovophyceae</taxon>
        <taxon>Pavlovales</taxon>
        <taxon>Pavlovaceae</taxon>
        <taxon>Diacronema</taxon>
    </lineage>
</organism>
<protein>
    <submittedName>
        <fullName evidence="1">Uncharacterized protein</fullName>
    </submittedName>
</protein>
<dbReference type="Proteomes" id="UP000751190">
    <property type="component" value="Unassembled WGS sequence"/>
</dbReference>
<dbReference type="InterPro" id="IPR029062">
    <property type="entry name" value="Class_I_gatase-like"/>
</dbReference>
<evidence type="ECO:0000313" key="1">
    <source>
        <dbReference type="EMBL" id="KAG8466635.1"/>
    </source>
</evidence>
<accession>A0A8J5XRL0</accession>
<comment type="caution">
    <text evidence="1">The sequence shown here is derived from an EMBL/GenBank/DDBJ whole genome shotgun (WGS) entry which is preliminary data.</text>
</comment>
<sequence length="519" mass="55319">MGNVCCGTNSPDKGAAPAAAEEIPPDAKAIFPLLDDASGPDLTPANPRLKVLLTSAGLMPTSAPEQLQAYGALTASCAGRGVLYLIDAKLKTLQWHEHVGMQASASSAHVAYQRVPDVPGGEPVRDAAGELVPKSQAELAQMGYHSLAYALHTLGHYSNGSLPVLLGDVQPGEEVPVLASYLGYDGDVRSGGEPEFKIMLARGSYKDGQFSMRRADGTGDYTADDYGRVPTDYSQTDGASLAFRSVSDAEFAEAVRAVGCVYSCGGVTWQSVINLQPYFINDGKVLHDHPNPYGKALLDAVREGSAVYVGQSAGSVCLSWNIGPLTTDPTDFKLETDAGVFEEMDLDFELGAMMLHPGLGHYLGLPYRLIFRPHLKFDPATCAYQGRACAAERLGDELDEGPARPKDVYCVTMADYDFPQGKGDALEVSAGKVRYHVGHCAAEDVLSDAAKARLRASKACAHLASAKTIRRQPPGNPTSGWAFEWHPSDGEVHAAGPKAKRPFRVYASMHGPMASMPPY</sequence>
<dbReference type="EMBL" id="JAGTXO010000007">
    <property type="protein sequence ID" value="KAG8466635.1"/>
    <property type="molecule type" value="Genomic_DNA"/>
</dbReference>
<gene>
    <name evidence="1" type="ORF">KFE25_008014</name>
</gene>
<dbReference type="Gene3D" id="3.40.50.880">
    <property type="match status" value="1"/>
</dbReference>
<name>A0A8J5XRL0_DIALT</name>
<proteinExistence type="predicted"/>
<dbReference type="AlphaFoldDB" id="A0A8J5XRL0"/>
<keyword evidence="2" id="KW-1185">Reference proteome</keyword>
<dbReference type="OrthoDB" id="10574109at2759"/>